<evidence type="ECO:0000313" key="4">
    <source>
        <dbReference type="EMBL" id="KAE8708898.1"/>
    </source>
</evidence>
<dbReference type="EMBL" id="VEPZ02000937">
    <property type="protein sequence ID" value="KAE8708898.1"/>
    <property type="molecule type" value="Genomic_DNA"/>
</dbReference>
<dbReference type="Gene3D" id="1.25.40.10">
    <property type="entry name" value="Tetratricopeptide repeat domain"/>
    <property type="match status" value="2"/>
</dbReference>
<accession>A0A6A3AZ05</accession>
<comment type="caution">
    <text evidence="4">The sequence shown here is derived from an EMBL/GenBank/DDBJ whole genome shotgun (WGS) entry which is preliminary data.</text>
</comment>
<organism evidence="4 5">
    <name type="scientific">Hibiscus syriacus</name>
    <name type="common">Rose of Sharon</name>
    <dbReference type="NCBI Taxonomy" id="106335"/>
    <lineage>
        <taxon>Eukaryota</taxon>
        <taxon>Viridiplantae</taxon>
        <taxon>Streptophyta</taxon>
        <taxon>Embryophyta</taxon>
        <taxon>Tracheophyta</taxon>
        <taxon>Spermatophyta</taxon>
        <taxon>Magnoliopsida</taxon>
        <taxon>eudicotyledons</taxon>
        <taxon>Gunneridae</taxon>
        <taxon>Pentapetalae</taxon>
        <taxon>rosids</taxon>
        <taxon>malvids</taxon>
        <taxon>Malvales</taxon>
        <taxon>Malvaceae</taxon>
        <taxon>Malvoideae</taxon>
        <taxon>Hibiscus</taxon>
    </lineage>
</organism>
<protein>
    <recommendedName>
        <fullName evidence="6">Pentatricopeptide repeat-containing protein</fullName>
    </recommendedName>
</protein>
<proteinExistence type="inferred from homology"/>
<dbReference type="Pfam" id="PF13041">
    <property type="entry name" value="PPR_2"/>
    <property type="match status" value="2"/>
</dbReference>
<gene>
    <name evidence="4" type="ORF">F3Y22_tig00110332pilonHSYRG00499</name>
</gene>
<reference evidence="4" key="1">
    <citation type="submission" date="2019-09" db="EMBL/GenBank/DDBJ databases">
        <title>Draft genome information of white flower Hibiscus syriacus.</title>
        <authorList>
            <person name="Kim Y.-M."/>
        </authorList>
    </citation>
    <scope>NUCLEOTIDE SEQUENCE [LARGE SCALE GENOMIC DNA]</scope>
    <source>
        <strain evidence="4">YM2019G1</strain>
    </source>
</reference>
<dbReference type="AlphaFoldDB" id="A0A6A3AZ05"/>
<dbReference type="GO" id="GO:0010019">
    <property type="term" value="P:chloroplast-nucleus signaling pathway"/>
    <property type="evidence" value="ECO:0007669"/>
    <property type="project" value="TreeGrafter"/>
</dbReference>
<feature type="repeat" description="PPR" evidence="3">
    <location>
        <begin position="193"/>
        <end position="227"/>
    </location>
</feature>
<evidence type="ECO:0008006" key="6">
    <source>
        <dbReference type="Google" id="ProtNLM"/>
    </source>
</evidence>
<feature type="repeat" description="PPR" evidence="3">
    <location>
        <begin position="123"/>
        <end position="157"/>
    </location>
</feature>
<evidence type="ECO:0000256" key="1">
    <source>
        <dbReference type="ARBA" id="ARBA00007626"/>
    </source>
</evidence>
<evidence type="ECO:0000256" key="3">
    <source>
        <dbReference type="PROSITE-ProRule" id="PRU00708"/>
    </source>
</evidence>
<sequence>MSSLSRILRRTLSTTSNLQLGSVRKVADDLYKERDLKRLVEKFKKSCEYSRFRRRNGIYEDVVRRLASAGRFRWIEEILEDQKKYDDVSKEGFAARLIHLYGKQACLSMLTRDLPPKLSIEPDLVSYNTVIKAFCEMVSLDSARLMLDEMEKKGVKPDVITFNTLLDNFFKNGKLDDGEKMWVKMVEKNVELDIRSYNSKLLGFANAKRMEETIILVEEMRSKGVKLDAFTFTCMIRGFVDEGKLEEAKEWYSQIGKNDCAPDKLTFTILVPFLCEKGDLSFAIELCKEIFCRKKLVDAALLQRVVDDLVKASKIEDAKELVKLAKENTYRRYKLNMPAE</sequence>
<dbReference type="PANTHER" id="PTHR47936">
    <property type="entry name" value="PPR_LONG DOMAIN-CONTAINING PROTEIN"/>
    <property type="match status" value="1"/>
</dbReference>
<comment type="similarity">
    <text evidence="1">Belongs to the PPR family. P subfamily.</text>
</comment>
<feature type="repeat" description="PPR" evidence="3">
    <location>
        <begin position="228"/>
        <end position="262"/>
    </location>
</feature>
<evidence type="ECO:0000256" key="2">
    <source>
        <dbReference type="ARBA" id="ARBA00022737"/>
    </source>
</evidence>
<keyword evidence="5" id="KW-1185">Reference proteome</keyword>
<dbReference type="InterPro" id="IPR011990">
    <property type="entry name" value="TPR-like_helical_dom_sf"/>
</dbReference>
<dbReference type="PANTHER" id="PTHR47936:SF5">
    <property type="entry name" value="PENTACOTRIPEPTIDE-REPEAT REGION OF PRORP DOMAIN-CONTAINING PROTEIN"/>
    <property type="match status" value="1"/>
</dbReference>
<dbReference type="GO" id="GO:0009507">
    <property type="term" value="C:chloroplast"/>
    <property type="evidence" value="ECO:0007669"/>
    <property type="project" value="TreeGrafter"/>
</dbReference>
<dbReference type="InterPro" id="IPR002885">
    <property type="entry name" value="PPR_rpt"/>
</dbReference>
<dbReference type="Proteomes" id="UP000436088">
    <property type="component" value="Unassembled WGS sequence"/>
</dbReference>
<evidence type="ECO:0000313" key="5">
    <source>
        <dbReference type="Proteomes" id="UP000436088"/>
    </source>
</evidence>
<dbReference type="GO" id="GO:0031930">
    <property type="term" value="P:mitochondria-nucleus signaling pathway"/>
    <property type="evidence" value="ECO:0007669"/>
    <property type="project" value="TreeGrafter"/>
</dbReference>
<feature type="repeat" description="PPR" evidence="3">
    <location>
        <begin position="158"/>
        <end position="192"/>
    </location>
</feature>
<dbReference type="PROSITE" id="PS51375">
    <property type="entry name" value="PPR"/>
    <property type="match status" value="4"/>
</dbReference>
<dbReference type="NCBIfam" id="TIGR00756">
    <property type="entry name" value="PPR"/>
    <property type="match status" value="3"/>
</dbReference>
<keyword evidence="2" id="KW-0677">Repeat</keyword>
<name>A0A6A3AZ05_HIBSY</name>